<dbReference type="OrthoDB" id="2519291at2759"/>
<reference evidence="4" key="1">
    <citation type="submission" date="2022-11" db="EMBL/GenBank/DDBJ databases">
        <title>Genome Resource of Sclerotinia nivalis Strain SnTB1, a Plant Pathogen Isolated from American Ginseng.</title>
        <authorList>
            <person name="Fan S."/>
        </authorList>
    </citation>
    <scope>NUCLEOTIDE SEQUENCE</scope>
    <source>
        <strain evidence="4">SnTB1</strain>
    </source>
</reference>
<sequence>MKDRRHEDVFNISTFHFQEHSNSYSRLSTQTSQPFSISPSPAVHVYHGTNHEDVDYDVYSEMVFEDEKAFKAFKKAMLDPVSGKTLREDQERFPGSGGLKVVGIEDSEATMRPSK</sequence>
<comment type="caution">
    <text evidence="4">The sequence shown here is derived from an EMBL/GenBank/DDBJ whole genome shotgun (WGS) entry which is preliminary data.</text>
</comment>
<evidence type="ECO:0000256" key="2">
    <source>
        <dbReference type="SAM" id="MobiDB-lite"/>
    </source>
</evidence>
<protein>
    <recommendedName>
        <fullName evidence="3">EthD domain-containing protein</fullName>
    </recommendedName>
</protein>
<dbReference type="InterPro" id="IPR009799">
    <property type="entry name" value="EthD_dom"/>
</dbReference>
<dbReference type="GO" id="GO:0016491">
    <property type="term" value="F:oxidoreductase activity"/>
    <property type="evidence" value="ECO:0007669"/>
    <property type="project" value="InterPro"/>
</dbReference>
<evidence type="ECO:0000259" key="3">
    <source>
        <dbReference type="Pfam" id="PF07110"/>
    </source>
</evidence>
<comment type="similarity">
    <text evidence="1">Belongs to the tpcK family.</text>
</comment>
<evidence type="ECO:0000313" key="5">
    <source>
        <dbReference type="Proteomes" id="UP001152300"/>
    </source>
</evidence>
<dbReference type="Proteomes" id="UP001152300">
    <property type="component" value="Unassembled WGS sequence"/>
</dbReference>
<gene>
    <name evidence="4" type="ORF">OCU04_009757</name>
</gene>
<keyword evidence="5" id="KW-1185">Reference proteome</keyword>
<organism evidence="4 5">
    <name type="scientific">Sclerotinia nivalis</name>
    <dbReference type="NCBI Taxonomy" id="352851"/>
    <lineage>
        <taxon>Eukaryota</taxon>
        <taxon>Fungi</taxon>
        <taxon>Dikarya</taxon>
        <taxon>Ascomycota</taxon>
        <taxon>Pezizomycotina</taxon>
        <taxon>Leotiomycetes</taxon>
        <taxon>Helotiales</taxon>
        <taxon>Sclerotiniaceae</taxon>
        <taxon>Sclerotinia</taxon>
    </lineage>
</organism>
<evidence type="ECO:0000256" key="1">
    <source>
        <dbReference type="ARBA" id="ARBA00005986"/>
    </source>
</evidence>
<dbReference type="AlphaFoldDB" id="A0A9X0AGK3"/>
<accession>A0A9X0AGK3</accession>
<name>A0A9X0AGK3_9HELO</name>
<feature type="region of interest" description="Disordered" evidence="2">
    <location>
        <begin position="88"/>
        <end position="115"/>
    </location>
</feature>
<dbReference type="Pfam" id="PF07110">
    <property type="entry name" value="EthD"/>
    <property type="match status" value="1"/>
</dbReference>
<proteinExistence type="inferred from homology"/>
<dbReference type="EMBL" id="JAPEIS010000011">
    <property type="protein sequence ID" value="KAJ8061974.1"/>
    <property type="molecule type" value="Genomic_DNA"/>
</dbReference>
<evidence type="ECO:0000313" key="4">
    <source>
        <dbReference type="EMBL" id="KAJ8061974.1"/>
    </source>
</evidence>
<feature type="domain" description="EthD" evidence="3">
    <location>
        <begin position="39"/>
        <end position="93"/>
    </location>
</feature>